<dbReference type="Proteomes" id="UP000010795">
    <property type="component" value="Chromosome"/>
</dbReference>
<protein>
    <submittedName>
        <fullName evidence="2">Uncharacterized protein</fullName>
    </submittedName>
</protein>
<accession>L0EAU4</accession>
<reference evidence="3" key="1">
    <citation type="submission" date="2012-01" db="EMBL/GenBank/DDBJ databases">
        <title>Complete sequence of chromosome of Thermobacillus composti KWC4.</title>
        <authorList>
            <person name="Lucas S."/>
            <person name="Han J."/>
            <person name="Lapidus A."/>
            <person name="Cheng J.-F."/>
            <person name="Goodwin L."/>
            <person name="Pitluck S."/>
            <person name="Peters L."/>
            <person name="Ovchinnikova G."/>
            <person name="Teshima H."/>
            <person name="Detter J.C."/>
            <person name="Han C."/>
            <person name="Tapia R."/>
            <person name="Land M."/>
            <person name="Hauser L."/>
            <person name="Kyrpides N."/>
            <person name="Ivanova N."/>
            <person name="Pagani I."/>
            <person name="Anderson I."/>
            <person name="Woyke T."/>
        </authorList>
    </citation>
    <scope>NUCLEOTIDE SEQUENCE [LARGE SCALE GENOMIC DNA]</scope>
    <source>
        <strain evidence="3">DSM 18247 / JCM 13945 / KWC4</strain>
    </source>
</reference>
<keyword evidence="3" id="KW-1185">Reference proteome</keyword>
<evidence type="ECO:0000313" key="3">
    <source>
        <dbReference type="Proteomes" id="UP000010795"/>
    </source>
</evidence>
<dbReference type="STRING" id="717605.Theco_1200"/>
<dbReference type="AlphaFoldDB" id="L0EAU4"/>
<dbReference type="HOGENOM" id="CLU_1271783_0_0_9"/>
<dbReference type="EMBL" id="CP003255">
    <property type="protein sequence ID" value="AGA57368.1"/>
    <property type="molecule type" value="Genomic_DNA"/>
</dbReference>
<sequence length="217" mass="23005">MGEKSRLSGDKLVLSAADGSVSFIELTGPQGGGVPGVVIPPASGDGSAGSKKRIGPAGGELASEDGQARLRIAEGTFAEDTDVSLEKVDLESYVLTDEKGRKLQGYEAWQVSADAAFGRSAELVLGYAAQPEWLAVREKRAFTSTTMRTAIGPMSAASPRTSSTRKDGTARSTACRCRRSATRSARRRRNMTARASTTARWPASKSWAPGSPRRRAR</sequence>
<feature type="compositionally biased region" description="Basic residues" evidence="1">
    <location>
        <begin position="176"/>
        <end position="191"/>
    </location>
</feature>
<dbReference type="eggNOG" id="COG0823">
    <property type="taxonomic scope" value="Bacteria"/>
</dbReference>
<dbReference type="KEGG" id="tco:Theco_1200"/>
<feature type="region of interest" description="Disordered" evidence="1">
    <location>
        <begin position="34"/>
        <end position="62"/>
    </location>
</feature>
<evidence type="ECO:0000256" key="1">
    <source>
        <dbReference type="SAM" id="MobiDB-lite"/>
    </source>
</evidence>
<organism evidence="2 3">
    <name type="scientific">Thermobacillus composti (strain DSM 18247 / JCM 13945 / KWC4)</name>
    <dbReference type="NCBI Taxonomy" id="717605"/>
    <lineage>
        <taxon>Bacteria</taxon>
        <taxon>Bacillati</taxon>
        <taxon>Bacillota</taxon>
        <taxon>Bacilli</taxon>
        <taxon>Bacillales</taxon>
        <taxon>Paenibacillaceae</taxon>
        <taxon>Thermobacillus</taxon>
    </lineage>
</organism>
<feature type="region of interest" description="Disordered" evidence="1">
    <location>
        <begin position="153"/>
        <end position="217"/>
    </location>
</feature>
<gene>
    <name evidence="2" type="ordered locus">Theco_1200</name>
</gene>
<evidence type="ECO:0000313" key="2">
    <source>
        <dbReference type="EMBL" id="AGA57368.1"/>
    </source>
</evidence>
<proteinExistence type="predicted"/>
<name>L0EAU4_THECK</name>